<accession>A0A060AF41</accession>
<dbReference type="EMBL" id="KJ804259">
    <property type="protein sequence ID" value="AIA64161.1"/>
    <property type="molecule type" value="Genomic_DNA"/>
</dbReference>
<dbReference type="KEGG" id="vg:19685876"/>
<gene>
    <name evidence="1" type="ORF">PHAGE6E_135</name>
</gene>
<keyword evidence="2" id="KW-1185">Reference proteome</keyword>
<name>A0A060AF41_9CAUD</name>
<organism evidence="1 2">
    <name type="scientific">Staphylococcus phage 6ec</name>
    <dbReference type="NCBI Taxonomy" id="1500386"/>
    <lineage>
        <taxon>Viruses</taxon>
        <taxon>Duplodnaviria</taxon>
        <taxon>Heunggongvirae</taxon>
        <taxon>Uroviricota</taxon>
        <taxon>Caudoviricetes</taxon>
        <taxon>Sextaecvirus</taxon>
        <taxon>Sextaecvirus sextaec</taxon>
    </lineage>
</organism>
<reference evidence="1 2" key="1">
    <citation type="journal article" date="2014" name="Genome Announc.">
        <title>Complete Genome Sequence of a Staphylococcus epidermidis Bacteriophage Isolated from the Anterior Nares of Humans.</title>
        <authorList>
            <person name="Aswani V.H."/>
            <person name="Tremblay D.M."/>
            <person name="Moineau S."/>
            <person name="Shukla S.K."/>
        </authorList>
    </citation>
    <scope>NUCLEOTIDE SEQUENCE [LARGE SCALE GENOMIC DNA]</scope>
</reference>
<dbReference type="RefSeq" id="YP_009042640.1">
    <property type="nucleotide sequence ID" value="NC_024355.1"/>
</dbReference>
<proteinExistence type="predicted"/>
<sequence>MKELILSNITKYENFKEYSKYMNTDKEEFKENEANGFIVNITCGTYNGATDEFTPWRITDDNIIDTLVQSLSDLDYYNIIANMVDEDTTNWKIEKFIYELVSIEKIFIIEDTRNIYIDRN</sequence>
<evidence type="ECO:0000313" key="2">
    <source>
        <dbReference type="Proteomes" id="UP000026999"/>
    </source>
</evidence>
<evidence type="ECO:0000313" key="1">
    <source>
        <dbReference type="EMBL" id="AIA64161.1"/>
    </source>
</evidence>
<dbReference type="OrthoDB" id="39362at10239"/>
<dbReference type="GeneID" id="19685876"/>
<dbReference type="Proteomes" id="UP000026999">
    <property type="component" value="Segment"/>
</dbReference>
<protein>
    <submittedName>
        <fullName evidence="1">Uncharacterized protein</fullName>
    </submittedName>
</protein>